<keyword evidence="3" id="KW-0472">Membrane</keyword>
<reference evidence="5" key="1">
    <citation type="submission" date="2020-10" db="EMBL/GenBank/DDBJ databases">
        <authorList>
            <person name="Han B."/>
            <person name="Lu T."/>
            <person name="Zhao Q."/>
            <person name="Huang X."/>
            <person name="Zhao Y."/>
        </authorList>
    </citation>
    <scope>NUCLEOTIDE SEQUENCE</scope>
</reference>
<feature type="domain" description="26S proteasome regulatory subunit RPN2 C-terminal" evidence="4">
    <location>
        <begin position="86"/>
        <end position="164"/>
    </location>
</feature>
<evidence type="ECO:0000256" key="3">
    <source>
        <dbReference type="SAM" id="Phobius"/>
    </source>
</evidence>
<dbReference type="AlphaFoldDB" id="A0A811QEM8"/>
<dbReference type="PANTHER" id="PTHR10943">
    <property type="entry name" value="26S PROTEASOME NON-ATPASE REGULATORY SUBUNIT"/>
    <property type="match status" value="1"/>
</dbReference>
<sequence length="189" mass="21043">MAMVMIQTNESYDSRVGAFRRKLEKIILDKHEDTKSKMGWWNVTIKLKSKSKQDRLATVVGLLVFTQFWYWYPLTYFISLAFSLAALIGLSSDLKVPKFEFLSNAKPSLFDYPKPTTQRTATASVKVPTAILSMYAKAKSRAKKDAESKAKEKAEVMPPSEDASAASTSMQVTGAEIGFVLVSSMHATP</sequence>
<protein>
    <recommendedName>
        <fullName evidence="4">26S proteasome regulatory subunit RPN2 C-terminal domain-containing protein</fullName>
    </recommendedName>
</protein>
<dbReference type="Gene3D" id="1.25.10.10">
    <property type="entry name" value="Leucine-rich Repeat Variant"/>
    <property type="match status" value="1"/>
</dbReference>
<name>A0A811QEM8_9POAL</name>
<feature type="transmembrane region" description="Helical" evidence="3">
    <location>
        <begin position="78"/>
        <end position="96"/>
    </location>
</feature>
<dbReference type="OrthoDB" id="261572at2759"/>
<organism evidence="5 6">
    <name type="scientific">Miscanthus lutarioriparius</name>
    <dbReference type="NCBI Taxonomy" id="422564"/>
    <lineage>
        <taxon>Eukaryota</taxon>
        <taxon>Viridiplantae</taxon>
        <taxon>Streptophyta</taxon>
        <taxon>Embryophyta</taxon>
        <taxon>Tracheophyta</taxon>
        <taxon>Spermatophyta</taxon>
        <taxon>Magnoliopsida</taxon>
        <taxon>Liliopsida</taxon>
        <taxon>Poales</taxon>
        <taxon>Poaceae</taxon>
        <taxon>PACMAD clade</taxon>
        <taxon>Panicoideae</taxon>
        <taxon>Andropogonodae</taxon>
        <taxon>Andropogoneae</taxon>
        <taxon>Saccharinae</taxon>
        <taxon>Miscanthus</taxon>
    </lineage>
</organism>
<dbReference type="PANTHER" id="PTHR10943:SF13">
    <property type="entry name" value="26S PROTEASOME NON-ATPASE REGULATORY SUBUNIT 1 HOMOLOG"/>
    <property type="match status" value="1"/>
</dbReference>
<evidence type="ECO:0000256" key="2">
    <source>
        <dbReference type="SAM" id="MobiDB-lite"/>
    </source>
</evidence>
<dbReference type="EMBL" id="CAJGYO010000010">
    <property type="protein sequence ID" value="CAD6256814.1"/>
    <property type="molecule type" value="Genomic_DNA"/>
</dbReference>
<proteinExistence type="predicted"/>
<evidence type="ECO:0000256" key="1">
    <source>
        <dbReference type="ARBA" id="ARBA00022737"/>
    </source>
</evidence>
<dbReference type="GO" id="GO:0005634">
    <property type="term" value="C:nucleus"/>
    <property type="evidence" value="ECO:0007669"/>
    <property type="project" value="TreeGrafter"/>
</dbReference>
<accession>A0A811QEM8</accession>
<feature type="region of interest" description="Disordered" evidence="2">
    <location>
        <begin position="147"/>
        <end position="168"/>
    </location>
</feature>
<keyword evidence="1" id="KW-0677">Repeat</keyword>
<evidence type="ECO:0000313" key="6">
    <source>
        <dbReference type="Proteomes" id="UP000604825"/>
    </source>
</evidence>
<dbReference type="InterPro" id="IPR011989">
    <property type="entry name" value="ARM-like"/>
</dbReference>
<dbReference type="Proteomes" id="UP000604825">
    <property type="component" value="Unassembled WGS sequence"/>
</dbReference>
<dbReference type="GO" id="GO:0008540">
    <property type="term" value="C:proteasome regulatory particle, base subcomplex"/>
    <property type="evidence" value="ECO:0007669"/>
    <property type="project" value="TreeGrafter"/>
</dbReference>
<keyword evidence="6" id="KW-1185">Reference proteome</keyword>
<keyword evidence="3" id="KW-1133">Transmembrane helix</keyword>
<gene>
    <name evidence="5" type="ORF">NCGR_LOCUS40311</name>
</gene>
<evidence type="ECO:0000259" key="4">
    <source>
        <dbReference type="Pfam" id="PF18004"/>
    </source>
</evidence>
<comment type="caution">
    <text evidence="5">The sequence shown here is derived from an EMBL/GenBank/DDBJ whole genome shotgun (WGS) entry which is preliminary data.</text>
</comment>
<evidence type="ECO:0000313" key="5">
    <source>
        <dbReference type="EMBL" id="CAD6256814.1"/>
    </source>
</evidence>
<dbReference type="InterPro" id="IPR040623">
    <property type="entry name" value="RPN2_C"/>
</dbReference>
<keyword evidence="3" id="KW-0812">Transmembrane</keyword>
<dbReference type="GO" id="GO:0043161">
    <property type="term" value="P:proteasome-mediated ubiquitin-dependent protein catabolic process"/>
    <property type="evidence" value="ECO:0007669"/>
    <property type="project" value="TreeGrafter"/>
</dbReference>
<dbReference type="Pfam" id="PF18004">
    <property type="entry name" value="RPN2_C"/>
    <property type="match status" value="1"/>
</dbReference>
<dbReference type="GO" id="GO:0034515">
    <property type="term" value="C:proteasome storage granule"/>
    <property type="evidence" value="ECO:0007669"/>
    <property type="project" value="TreeGrafter"/>
</dbReference>